<evidence type="ECO:0000256" key="1">
    <source>
        <dbReference type="ARBA" id="ARBA00004651"/>
    </source>
</evidence>
<reference evidence="8" key="1">
    <citation type="submission" date="2016-11" db="EMBL/GenBank/DDBJ databases">
        <authorList>
            <person name="Varghese N."/>
            <person name="Submissions S."/>
        </authorList>
    </citation>
    <scope>NUCLEOTIDE SEQUENCE [LARGE SCALE GENOMIC DNA]</scope>
    <source>
        <strain evidence="8">DSM 2635</strain>
    </source>
</reference>
<dbReference type="GO" id="GO:0005886">
    <property type="term" value="C:plasma membrane"/>
    <property type="evidence" value="ECO:0007669"/>
    <property type="project" value="UniProtKB-SubCell"/>
</dbReference>
<dbReference type="AlphaFoldDB" id="A0A1M5PYG4"/>
<dbReference type="PIRSF" id="PIRSF035875">
    <property type="entry name" value="RNase_BN"/>
    <property type="match status" value="1"/>
</dbReference>
<sequence>MGNIDKNFILNVIKNSNYSELSSKAAEISFYLLLSIFPFSMFTISIVVYIPIFHLNKYINILRSIMPESAFNIISLIMNSAMENRSLGLIIMSFFLTIWTSSRAVKSLIKGINKSYKINETRSFLKVLIIAFLFTIILLALIFSSMVFLIYGEKIGYFIFTYLGLNNIFIKVWDICRYTIGIFTVVIILVSLYKYTPNKKITAREAIPGAIIATFVWILVSLLYSYYTNRYSNYEIIYGSIGEIIILMTWLYISSWAIIIGYEVNARLYFSNLYLRKGKNR</sequence>
<gene>
    <name evidence="7" type="ORF">SAMN04488530_1172</name>
</gene>
<dbReference type="EMBL" id="FQWX01000017">
    <property type="protein sequence ID" value="SHH06499.1"/>
    <property type="molecule type" value="Genomic_DNA"/>
</dbReference>
<evidence type="ECO:0000313" key="7">
    <source>
        <dbReference type="EMBL" id="SHH06499.1"/>
    </source>
</evidence>
<organism evidence="7 8">
    <name type="scientific">Asaccharospora irregularis DSM 2635</name>
    <dbReference type="NCBI Taxonomy" id="1121321"/>
    <lineage>
        <taxon>Bacteria</taxon>
        <taxon>Bacillati</taxon>
        <taxon>Bacillota</taxon>
        <taxon>Clostridia</taxon>
        <taxon>Peptostreptococcales</taxon>
        <taxon>Peptostreptococcaceae</taxon>
        <taxon>Asaccharospora</taxon>
    </lineage>
</organism>
<keyword evidence="2" id="KW-1003">Cell membrane</keyword>
<accession>A0A1M5PYG4</accession>
<dbReference type="STRING" id="1121321.SAMN04488530_1172"/>
<keyword evidence="3 6" id="KW-0812">Transmembrane</keyword>
<keyword evidence="8" id="KW-1185">Reference proteome</keyword>
<evidence type="ECO:0000256" key="3">
    <source>
        <dbReference type="ARBA" id="ARBA00022692"/>
    </source>
</evidence>
<feature type="transmembrane region" description="Helical" evidence="6">
    <location>
        <begin position="87"/>
        <end position="106"/>
    </location>
</feature>
<keyword evidence="4 6" id="KW-1133">Transmembrane helix</keyword>
<dbReference type="OrthoDB" id="9775903at2"/>
<evidence type="ECO:0000313" key="8">
    <source>
        <dbReference type="Proteomes" id="UP000243255"/>
    </source>
</evidence>
<dbReference type="RefSeq" id="WP_073126250.1">
    <property type="nucleotide sequence ID" value="NZ_BAABCH010000096.1"/>
</dbReference>
<dbReference type="Proteomes" id="UP000243255">
    <property type="component" value="Unassembled WGS sequence"/>
</dbReference>
<proteinExistence type="predicted"/>
<dbReference type="Pfam" id="PF03631">
    <property type="entry name" value="Virul_fac_BrkB"/>
    <property type="match status" value="1"/>
</dbReference>
<dbReference type="InterPro" id="IPR017039">
    <property type="entry name" value="Virul_fac_BrkB"/>
</dbReference>
<dbReference type="NCBIfam" id="TIGR00765">
    <property type="entry name" value="yihY_not_rbn"/>
    <property type="match status" value="1"/>
</dbReference>
<dbReference type="PANTHER" id="PTHR30213:SF0">
    <property type="entry name" value="UPF0761 MEMBRANE PROTEIN YIHY"/>
    <property type="match status" value="1"/>
</dbReference>
<protein>
    <submittedName>
        <fullName evidence="7">Membrane protein</fullName>
    </submittedName>
</protein>
<evidence type="ECO:0000256" key="5">
    <source>
        <dbReference type="ARBA" id="ARBA00023136"/>
    </source>
</evidence>
<feature type="transmembrane region" description="Helical" evidence="6">
    <location>
        <begin position="172"/>
        <end position="193"/>
    </location>
</feature>
<dbReference type="PANTHER" id="PTHR30213">
    <property type="entry name" value="INNER MEMBRANE PROTEIN YHJD"/>
    <property type="match status" value="1"/>
</dbReference>
<evidence type="ECO:0000256" key="4">
    <source>
        <dbReference type="ARBA" id="ARBA00022989"/>
    </source>
</evidence>
<comment type="subcellular location">
    <subcellularLocation>
        <location evidence="1">Cell membrane</location>
        <topology evidence="1">Multi-pass membrane protein</topology>
    </subcellularLocation>
</comment>
<evidence type="ECO:0000256" key="6">
    <source>
        <dbReference type="SAM" id="Phobius"/>
    </source>
</evidence>
<keyword evidence="5 6" id="KW-0472">Membrane</keyword>
<feature type="transmembrane region" description="Helical" evidence="6">
    <location>
        <begin position="236"/>
        <end position="262"/>
    </location>
</feature>
<feature type="transmembrane region" description="Helical" evidence="6">
    <location>
        <begin position="28"/>
        <end position="49"/>
    </location>
</feature>
<name>A0A1M5PYG4_9FIRM</name>
<feature type="transmembrane region" description="Helical" evidence="6">
    <location>
        <begin position="205"/>
        <end position="224"/>
    </location>
</feature>
<evidence type="ECO:0000256" key="2">
    <source>
        <dbReference type="ARBA" id="ARBA00022475"/>
    </source>
</evidence>
<feature type="transmembrane region" description="Helical" evidence="6">
    <location>
        <begin position="127"/>
        <end position="152"/>
    </location>
</feature>